<dbReference type="Pfam" id="PF09849">
    <property type="entry name" value="DUF2076"/>
    <property type="match status" value="1"/>
</dbReference>
<gene>
    <name evidence="2" type="ORF">DIR46_08540</name>
</gene>
<dbReference type="KEGG" id="mtim:DIR46_08540"/>
<dbReference type="Proteomes" id="UP000245820">
    <property type="component" value="Chromosome"/>
</dbReference>
<feature type="compositionally biased region" description="Polar residues" evidence="1">
    <location>
        <begin position="100"/>
        <end position="110"/>
    </location>
</feature>
<feature type="region of interest" description="Disordered" evidence="1">
    <location>
        <begin position="207"/>
        <end position="245"/>
    </location>
</feature>
<evidence type="ECO:0000313" key="3">
    <source>
        <dbReference type="Proteomes" id="UP000245820"/>
    </source>
</evidence>
<name>A0A2S2DHY7_9BURK</name>
<dbReference type="InterPro" id="IPR018648">
    <property type="entry name" value="DUF2076"/>
</dbReference>
<proteinExistence type="predicted"/>
<evidence type="ECO:0000256" key="1">
    <source>
        <dbReference type="SAM" id="MobiDB-lite"/>
    </source>
</evidence>
<feature type="compositionally biased region" description="Low complexity" evidence="1">
    <location>
        <begin position="207"/>
        <end position="232"/>
    </location>
</feature>
<accession>A0A2S2DHY7</accession>
<feature type="region of interest" description="Disordered" evidence="1">
    <location>
        <begin position="1"/>
        <end position="22"/>
    </location>
</feature>
<organism evidence="2 3">
    <name type="scientific">Massilia oculi</name>
    <dbReference type="NCBI Taxonomy" id="945844"/>
    <lineage>
        <taxon>Bacteria</taxon>
        <taxon>Pseudomonadati</taxon>
        <taxon>Pseudomonadota</taxon>
        <taxon>Betaproteobacteria</taxon>
        <taxon>Burkholderiales</taxon>
        <taxon>Oxalobacteraceae</taxon>
        <taxon>Telluria group</taxon>
        <taxon>Massilia</taxon>
    </lineage>
</organism>
<protein>
    <submittedName>
        <fullName evidence="2">DUF2076 domain-containing protein</fullName>
    </submittedName>
</protein>
<evidence type="ECO:0000313" key="2">
    <source>
        <dbReference type="EMBL" id="AWL04476.1"/>
    </source>
</evidence>
<feature type="region of interest" description="Disordered" evidence="1">
    <location>
        <begin position="88"/>
        <end position="136"/>
    </location>
</feature>
<dbReference type="OrthoDB" id="5998831at2"/>
<sequence>MTYPQHGGIRPSDRSSTMNPSDEKMLQDFLGQLVQARGVAKDPEADALIARAVAQQPDAAYLLVQRALLVEQALGNAKARIAELENQGGKGGGGFLDANQWGNSAQGQPSNPVPGIQQGAYQQNGPTGSAPQAQTAKSGGFLGGAGGGLLGTVAATAAGVAAGSFLFHGIGNLLGNDGQGASNHLLADNAADGGAAEAAGGGALADQAGIGAIDEPGGDSLADNNNDDSLGGFFDGDGSDEGLFG</sequence>
<reference evidence="2 3" key="1">
    <citation type="submission" date="2018-05" db="EMBL/GenBank/DDBJ databases">
        <title>Complete genome sequence of Massilia oculi sp. nov. CCUG 43427T (=DSM 26321T), the type strain of M. oculi, and comparison with genome sequences of other Massilia strains.</title>
        <authorList>
            <person name="Zhu B."/>
        </authorList>
    </citation>
    <scope>NUCLEOTIDE SEQUENCE [LARGE SCALE GENOMIC DNA]</scope>
    <source>
        <strain evidence="2 3">CCUG 43427</strain>
    </source>
</reference>
<keyword evidence="3" id="KW-1185">Reference proteome</keyword>
<dbReference type="EMBL" id="CP029343">
    <property type="protein sequence ID" value="AWL04476.1"/>
    <property type="molecule type" value="Genomic_DNA"/>
</dbReference>
<dbReference type="AlphaFoldDB" id="A0A2S2DHY7"/>
<feature type="compositionally biased region" description="Polar residues" evidence="1">
    <location>
        <begin position="119"/>
        <end position="136"/>
    </location>
</feature>